<sequence>MVKVLGLRFASGTKFCPAEKAYLEPVVAMQESQYNKKSSLKLLDRLFLPFIVVVVCVIVFVSPFWLQVSLRFFISTISRVITYMSTPKVLFLLTNIIVITLIGESMFSRSRSVLSTSELRKECITVRNNSCDLWSCANMKMGIGCQQLTKENMDRPRHEDGKRRKLSPMQMDSLHQRADDLIARVNRRRRLETGILHSHIDHSRMS</sequence>
<name>A0A0D3AN15_BRAOL</name>
<proteinExistence type="predicted"/>
<feature type="compositionally biased region" description="Basic and acidic residues" evidence="1">
    <location>
        <begin position="151"/>
        <end position="162"/>
    </location>
</feature>
<dbReference type="STRING" id="109376.A0A0D3AN15"/>
<feature type="transmembrane region" description="Helical" evidence="2">
    <location>
        <begin position="80"/>
        <end position="102"/>
    </location>
</feature>
<dbReference type="Proteomes" id="UP000032141">
    <property type="component" value="Chromosome C2"/>
</dbReference>
<feature type="transmembrane region" description="Helical" evidence="2">
    <location>
        <begin position="46"/>
        <end position="68"/>
    </location>
</feature>
<keyword evidence="2" id="KW-0472">Membrane</keyword>
<feature type="domain" description="DUF4408" evidence="3">
    <location>
        <begin position="84"/>
        <end position="105"/>
    </location>
</feature>
<dbReference type="AlphaFoldDB" id="A0A0D3AN15"/>
<reference evidence="4" key="2">
    <citation type="submission" date="2015-03" db="UniProtKB">
        <authorList>
            <consortium name="EnsemblPlants"/>
        </authorList>
    </citation>
    <scope>IDENTIFICATION</scope>
</reference>
<evidence type="ECO:0000313" key="5">
    <source>
        <dbReference type="Proteomes" id="UP000032141"/>
    </source>
</evidence>
<dbReference type="Pfam" id="PF14364">
    <property type="entry name" value="DUF4408"/>
    <property type="match status" value="1"/>
</dbReference>
<evidence type="ECO:0000256" key="1">
    <source>
        <dbReference type="SAM" id="MobiDB-lite"/>
    </source>
</evidence>
<dbReference type="PANTHER" id="PTHR35762">
    <property type="entry name" value="TRANSMEMBRANE PROTEIN"/>
    <property type="match status" value="1"/>
</dbReference>
<keyword evidence="2" id="KW-1133">Transmembrane helix</keyword>
<accession>A0A0D3AN15</accession>
<keyword evidence="2" id="KW-0812">Transmembrane</keyword>
<organism evidence="4 5">
    <name type="scientific">Brassica oleracea var. oleracea</name>
    <dbReference type="NCBI Taxonomy" id="109376"/>
    <lineage>
        <taxon>Eukaryota</taxon>
        <taxon>Viridiplantae</taxon>
        <taxon>Streptophyta</taxon>
        <taxon>Embryophyta</taxon>
        <taxon>Tracheophyta</taxon>
        <taxon>Spermatophyta</taxon>
        <taxon>Magnoliopsida</taxon>
        <taxon>eudicotyledons</taxon>
        <taxon>Gunneridae</taxon>
        <taxon>Pentapetalae</taxon>
        <taxon>rosids</taxon>
        <taxon>malvids</taxon>
        <taxon>Brassicales</taxon>
        <taxon>Brassicaceae</taxon>
        <taxon>Brassiceae</taxon>
        <taxon>Brassica</taxon>
    </lineage>
</organism>
<protein>
    <recommendedName>
        <fullName evidence="3">DUF4408 domain-containing protein</fullName>
    </recommendedName>
</protein>
<evidence type="ECO:0000313" key="4">
    <source>
        <dbReference type="EnsemblPlants" id="Bo2g050730.1"/>
    </source>
</evidence>
<evidence type="ECO:0000256" key="2">
    <source>
        <dbReference type="SAM" id="Phobius"/>
    </source>
</evidence>
<keyword evidence="5" id="KW-1185">Reference proteome</keyword>
<dbReference type="PANTHER" id="PTHR35762:SF2">
    <property type="entry name" value="TRANSMEMBRANE PROTEIN"/>
    <property type="match status" value="1"/>
</dbReference>
<dbReference type="Gramene" id="Bo2g050730.1">
    <property type="protein sequence ID" value="Bo2g050730.1"/>
    <property type="gene ID" value="Bo2g050730"/>
</dbReference>
<reference evidence="4 5" key="1">
    <citation type="journal article" date="2014" name="Genome Biol.">
        <title>Transcriptome and methylome profiling reveals relics of genome dominance in the mesopolyploid Brassica oleracea.</title>
        <authorList>
            <person name="Parkin I.A."/>
            <person name="Koh C."/>
            <person name="Tang H."/>
            <person name="Robinson S.J."/>
            <person name="Kagale S."/>
            <person name="Clarke W.E."/>
            <person name="Town C.D."/>
            <person name="Nixon J."/>
            <person name="Krishnakumar V."/>
            <person name="Bidwell S.L."/>
            <person name="Denoeud F."/>
            <person name="Belcram H."/>
            <person name="Links M.G."/>
            <person name="Just J."/>
            <person name="Clarke C."/>
            <person name="Bender T."/>
            <person name="Huebert T."/>
            <person name="Mason A.S."/>
            <person name="Pires J.C."/>
            <person name="Barker G."/>
            <person name="Moore J."/>
            <person name="Walley P.G."/>
            <person name="Manoli S."/>
            <person name="Batley J."/>
            <person name="Edwards D."/>
            <person name="Nelson M.N."/>
            <person name="Wang X."/>
            <person name="Paterson A.H."/>
            <person name="King G."/>
            <person name="Bancroft I."/>
            <person name="Chalhoub B."/>
            <person name="Sharpe A.G."/>
        </authorList>
    </citation>
    <scope>NUCLEOTIDE SEQUENCE</scope>
    <source>
        <strain evidence="4 5">cv. TO1000</strain>
    </source>
</reference>
<dbReference type="InterPro" id="IPR025520">
    <property type="entry name" value="DUF4408"/>
</dbReference>
<feature type="region of interest" description="Disordered" evidence="1">
    <location>
        <begin position="150"/>
        <end position="170"/>
    </location>
</feature>
<dbReference type="EnsemblPlants" id="Bo2g050730.1">
    <property type="protein sequence ID" value="Bo2g050730.1"/>
    <property type="gene ID" value="Bo2g050730"/>
</dbReference>
<dbReference type="OMA" id="AYKIHAI"/>
<evidence type="ECO:0000259" key="3">
    <source>
        <dbReference type="Pfam" id="PF14364"/>
    </source>
</evidence>
<dbReference type="HOGENOM" id="CLU_1463229_0_0_1"/>